<dbReference type="PANTHER" id="PTHR23513:SF6">
    <property type="entry name" value="MAJOR FACILITATOR SUPERFAMILY ASSOCIATED DOMAIN-CONTAINING PROTEIN"/>
    <property type="match status" value="1"/>
</dbReference>
<feature type="transmembrane region" description="Helical" evidence="6">
    <location>
        <begin position="355"/>
        <end position="375"/>
    </location>
</feature>
<evidence type="ECO:0000256" key="3">
    <source>
        <dbReference type="ARBA" id="ARBA00022692"/>
    </source>
</evidence>
<evidence type="ECO:0000256" key="1">
    <source>
        <dbReference type="ARBA" id="ARBA00004651"/>
    </source>
</evidence>
<protein>
    <submittedName>
        <fullName evidence="7">MFS transporter</fullName>
    </submittedName>
</protein>
<keyword evidence="5 6" id="KW-0472">Membrane</keyword>
<gene>
    <name evidence="7" type="ORF">ACFPET_11235</name>
</gene>
<organism evidence="7 8">
    <name type="scientific">Salininema proteolyticum</name>
    <dbReference type="NCBI Taxonomy" id="1607685"/>
    <lineage>
        <taxon>Bacteria</taxon>
        <taxon>Bacillati</taxon>
        <taxon>Actinomycetota</taxon>
        <taxon>Actinomycetes</taxon>
        <taxon>Glycomycetales</taxon>
        <taxon>Glycomycetaceae</taxon>
        <taxon>Salininema</taxon>
    </lineage>
</organism>
<dbReference type="Proteomes" id="UP001595823">
    <property type="component" value="Unassembled WGS sequence"/>
</dbReference>
<feature type="transmembrane region" description="Helical" evidence="6">
    <location>
        <begin position="80"/>
        <end position="102"/>
    </location>
</feature>
<feature type="transmembrane region" description="Helical" evidence="6">
    <location>
        <begin position="228"/>
        <end position="248"/>
    </location>
</feature>
<evidence type="ECO:0000313" key="8">
    <source>
        <dbReference type="Proteomes" id="UP001595823"/>
    </source>
</evidence>
<dbReference type="RefSeq" id="WP_380620968.1">
    <property type="nucleotide sequence ID" value="NZ_JBHSDK010000015.1"/>
</dbReference>
<evidence type="ECO:0000256" key="4">
    <source>
        <dbReference type="ARBA" id="ARBA00022989"/>
    </source>
</evidence>
<feature type="transmembrane region" description="Helical" evidence="6">
    <location>
        <begin position="108"/>
        <end position="128"/>
    </location>
</feature>
<name>A0ABV8TYA7_9ACTN</name>
<proteinExistence type="predicted"/>
<accession>A0ABV8TYA7</accession>
<feature type="transmembrane region" description="Helical" evidence="6">
    <location>
        <begin position="381"/>
        <end position="400"/>
    </location>
</feature>
<feature type="transmembrane region" description="Helical" evidence="6">
    <location>
        <begin position="260"/>
        <end position="278"/>
    </location>
</feature>
<feature type="transmembrane region" description="Helical" evidence="6">
    <location>
        <begin position="314"/>
        <end position="335"/>
    </location>
</feature>
<dbReference type="PANTHER" id="PTHR23513">
    <property type="entry name" value="INTEGRAL MEMBRANE EFFLUX PROTEIN-RELATED"/>
    <property type="match status" value="1"/>
</dbReference>
<dbReference type="SUPFAM" id="SSF103473">
    <property type="entry name" value="MFS general substrate transporter"/>
    <property type="match status" value="1"/>
</dbReference>
<sequence length="423" mass="44627">MVDFSRRGALANPDFRRLYLSSAVSFLAFELMVFVFPLVALLTLDATAFEMGLLVALEKAAFLLIGLPTGVWVDRMRRRPILIGADLLRGALLLSVPAAWALDALTIWQLYAVALLLGACTVFYDVAYNSFVPGIVGKDQLMDANGRLEALRSGITLAAPGAGGNLVGWLGAPVALVASGAGIAASAGWVARIKAVENPVPRDGKGMWEQVKEGFGFIWKERVIRGTAVCTGLANLFYSAFIAISTLYLVRDLGLSVTTVGYLGIVGGLGGVFGGAMSRRCARLFGFGKSIYLGTVGASAAVGLVGFARPGTPAAIPIVGAGMFLMTFFVVVYNVNQLSYRQRMTPSRILGRMTASVRTLAWGSMPTGSLIGGLVGEAYGARAVVWTAAIGALLAVVPLLTTPLWGMRTMPEPAEEVVPATRQ</sequence>
<dbReference type="InterPro" id="IPR011701">
    <property type="entry name" value="MFS"/>
</dbReference>
<comment type="subcellular location">
    <subcellularLocation>
        <location evidence="1">Cell membrane</location>
        <topology evidence="1">Multi-pass membrane protein</topology>
    </subcellularLocation>
</comment>
<feature type="transmembrane region" description="Helical" evidence="6">
    <location>
        <begin position="20"/>
        <end position="41"/>
    </location>
</feature>
<feature type="transmembrane region" description="Helical" evidence="6">
    <location>
        <begin position="53"/>
        <end position="73"/>
    </location>
</feature>
<dbReference type="EMBL" id="JBHSDK010000015">
    <property type="protein sequence ID" value="MFC4335775.1"/>
    <property type="molecule type" value="Genomic_DNA"/>
</dbReference>
<evidence type="ECO:0000313" key="7">
    <source>
        <dbReference type="EMBL" id="MFC4335775.1"/>
    </source>
</evidence>
<feature type="transmembrane region" description="Helical" evidence="6">
    <location>
        <begin position="290"/>
        <end position="308"/>
    </location>
</feature>
<keyword evidence="4 6" id="KW-1133">Transmembrane helix</keyword>
<dbReference type="InterPro" id="IPR036259">
    <property type="entry name" value="MFS_trans_sf"/>
</dbReference>
<dbReference type="Pfam" id="PF07690">
    <property type="entry name" value="MFS_1"/>
    <property type="match status" value="1"/>
</dbReference>
<dbReference type="Gene3D" id="1.20.1250.20">
    <property type="entry name" value="MFS general substrate transporter like domains"/>
    <property type="match status" value="1"/>
</dbReference>
<keyword evidence="8" id="KW-1185">Reference proteome</keyword>
<keyword evidence="2" id="KW-1003">Cell membrane</keyword>
<evidence type="ECO:0000256" key="5">
    <source>
        <dbReference type="ARBA" id="ARBA00023136"/>
    </source>
</evidence>
<keyword evidence="3 6" id="KW-0812">Transmembrane</keyword>
<reference evidence="8" key="1">
    <citation type="journal article" date="2019" name="Int. J. Syst. Evol. Microbiol.">
        <title>The Global Catalogue of Microorganisms (GCM) 10K type strain sequencing project: providing services to taxonomists for standard genome sequencing and annotation.</title>
        <authorList>
            <consortium name="The Broad Institute Genomics Platform"/>
            <consortium name="The Broad Institute Genome Sequencing Center for Infectious Disease"/>
            <person name="Wu L."/>
            <person name="Ma J."/>
        </authorList>
    </citation>
    <scope>NUCLEOTIDE SEQUENCE [LARGE SCALE GENOMIC DNA]</scope>
    <source>
        <strain evidence="8">IBRC-M 10908</strain>
    </source>
</reference>
<evidence type="ECO:0000256" key="2">
    <source>
        <dbReference type="ARBA" id="ARBA00022475"/>
    </source>
</evidence>
<comment type="caution">
    <text evidence="7">The sequence shown here is derived from an EMBL/GenBank/DDBJ whole genome shotgun (WGS) entry which is preliminary data.</text>
</comment>
<evidence type="ECO:0000256" key="6">
    <source>
        <dbReference type="SAM" id="Phobius"/>
    </source>
</evidence>
<dbReference type="CDD" id="cd06173">
    <property type="entry name" value="MFS_MefA_like"/>
    <property type="match status" value="1"/>
</dbReference>